<comment type="cofactor">
    <cofactor evidence="1 7">
        <name>FAD</name>
        <dbReference type="ChEBI" id="CHEBI:57692"/>
    </cofactor>
</comment>
<dbReference type="Proteomes" id="UP000828390">
    <property type="component" value="Unassembled WGS sequence"/>
</dbReference>
<dbReference type="PANTHER" id="PTHR11530:SF11">
    <property type="entry name" value="D-ASPARTATE OXIDASE"/>
    <property type="match status" value="1"/>
</dbReference>
<evidence type="ECO:0000256" key="4">
    <source>
        <dbReference type="ARBA" id="ARBA00022630"/>
    </source>
</evidence>
<dbReference type="EMBL" id="JAIWYP010000009">
    <property type="protein sequence ID" value="KAH3774961.1"/>
    <property type="molecule type" value="Genomic_DNA"/>
</dbReference>
<dbReference type="AlphaFoldDB" id="A0A9D4E848"/>
<dbReference type="PANTHER" id="PTHR11530">
    <property type="entry name" value="D-AMINO ACID OXIDASE"/>
    <property type="match status" value="1"/>
</dbReference>
<evidence type="ECO:0000256" key="7">
    <source>
        <dbReference type="PIRSR" id="PIRSR000189-1"/>
    </source>
</evidence>
<dbReference type="SUPFAM" id="SSF54373">
    <property type="entry name" value="FAD-linked reductases, C-terminal domain"/>
    <property type="match status" value="1"/>
</dbReference>
<keyword evidence="5 7" id="KW-0274">FAD</keyword>
<dbReference type="Pfam" id="PF01266">
    <property type="entry name" value="DAO"/>
    <property type="match status" value="1"/>
</dbReference>
<dbReference type="Gene3D" id="3.40.50.720">
    <property type="entry name" value="NAD(P)-binding Rossmann-like Domain"/>
    <property type="match status" value="1"/>
</dbReference>
<evidence type="ECO:0000256" key="2">
    <source>
        <dbReference type="ARBA" id="ARBA00004253"/>
    </source>
</evidence>
<dbReference type="PIRSF" id="PIRSF000189">
    <property type="entry name" value="D-aa_oxidase"/>
    <property type="match status" value="1"/>
</dbReference>
<evidence type="ECO:0000256" key="1">
    <source>
        <dbReference type="ARBA" id="ARBA00001974"/>
    </source>
</evidence>
<feature type="binding site" evidence="7">
    <location>
        <position position="177"/>
    </location>
    <ligand>
        <name>FAD</name>
        <dbReference type="ChEBI" id="CHEBI:57692"/>
    </ligand>
</feature>
<keyword evidence="8" id="KW-0472">Membrane</keyword>
<dbReference type="OrthoDB" id="2015447at2759"/>
<dbReference type="GO" id="GO:0071949">
    <property type="term" value="F:FAD binding"/>
    <property type="evidence" value="ECO:0007669"/>
    <property type="project" value="InterPro"/>
</dbReference>
<gene>
    <name evidence="10" type="ORF">DPMN_176356</name>
</gene>
<keyword evidence="6" id="KW-0560">Oxidoreductase</keyword>
<keyword evidence="4" id="KW-0285">Flavoprotein</keyword>
<sequence length="346" mass="38838">MLFKKDLNRKMPISSIGIVGAGIVGLSTAMHIQRELPRVPVTIYADKFDRATTSFGAGGLFRPNVDYCKGVDPETVTRWSKDAFEFFSSLATSPKASDTGHMITPGYVFSNTPIENPLYKGLVFSFRDLTSAELQKLGVDYKYGYQVTTVVTYVPKYLPWLMAKFQEQGGLVVNRTVNSLEEFVGVHSVVVNCSGFRSRDLVGDKTVYPVRGHLVRVKAPWIKYWVYTEDSAYFIPGFDEVSLGGIRQKDNYSLDINPKDSEGIKERCYKLWPSLKNAPVIGEWVDLRPHRDPVRIEYETMKFDKGPLKVVHNYGHGANGITLSWGTSRDAATLVSKAIMEPQARL</sequence>
<evidence type="ECO:0000313" key="11">
    <source>
        <dbReference type="Proteomes" id="UP000828390"/>
    </source>
</evidence>
<feature type="binding site" evidence="7">
    <location>
        <position position="288"/>
    </location>
    <ligand>
        <name>D-dopa</name>
        <dbReference type="ChEBI" id="CHEBI:149689"/>
    </ligand>
</feature>
<keyword evidence="8" id="KW-0812">Transmembrane</keyword>
<reference evidence="10" key="1">
    <citation type="journal article" date="2019" name="bioRxiv">
        <title>The Genome of the Zebra Mussel, Dreissena polymorpha: A Resource for Invasive Species Research.</title>
        <authorList>
            <person name="McCartney M.A."/>
            <person name="Auch B."/>
            <person name="Kono T."/>
            <person name="Mallez S."/>
            <person name="Zhang Y."/>
            <person name="Obille A."/>
            <person name="Becker A."/>
            <person name="Abrahante J.E."/>
            <person name="Garbe J."/>
            <person name="Badalamenti J.P."/>
            <person name="Herman A."/>
            <person name="Mangelson H."/>
            <person name="Liachko I."/>
            <person name="Sullivan S."/>
            <person name="Sone E.D."/>
            <person name="Koren S."/>
            <person name="Silverstein K.A.T."/>
            <person name="Beckman K.B."/>
            <person name="Gohl D.M."/>
        </authorList>
    </citation>
    <scope>NUCLEOTIDE SEQUENCE</scope>
    <source>
        <strain evidence="10">Duluth1</strain>
        <tissue evidence="10">Whole animal</tissue>
    </source>
</reference>
<proteinExistence type="inferred from homology"/>
<name>A0A9D4E848_DREPO</name>
<dbReference type="GO" id="GO:0019478">
    <property type="term" value="P:D-amino acid catabolic process"/>
    <property type="evidence" value="ECO:0007669"/>
    <property type="project" value="TreeGrafter"/>
</dbReference>
<evidence type="ECO:0000256" key="8">
    <source>
        <dbReference type="SAM" id="Phobius"/>
    </source>
</evidence>
<evidence type="ECO:0000256" key="6">
    <source>
        <dbReference type="ARBA" id="ARBA00023002"/>
    </source>
</evidence>
<feature type="binding site" evidence="7">
    <location>
        <begin position="53"/>
        <end position="54"/>
    </location>
    <ligand>
        <name>FAD</name>
        <dbReference type="ChEBI" id="CHEBI:57692"/>
    </ligand>
</feature>
<comment type="caution">
    <text evidence="10">The sequence shown here is derived from an EMBL/GenBank/DDBJ whole genome shotgun (WGS) entry which is preliminary data.</text>
</comment>
<organism evidence="10 11">
    <name type="scientific">Dreissena polymorpha</name>
    <name type="common">Zebra mussel</name>
    <name type="synonym">Mytilus polymorpha</name>
    <dbReference type="NCBI Taxonomy" id="45954"/>
    <lineage>
        <taxon>Eukaryota</taxon>
        <taxon>Metazoa</taxon>
        <taxon>Spiralia</taxon>
        <taxon>Lophotrochozoa</taxon>
        <taxon>Mollusca</taxon>
        <taxon>Bivalvia</taxon>
        <taxon>Autobranchia</taxon>
        <taxon>Heteroconchia</taxon>
        <taxon>Euheterodonta</taxon>
        <taxon>Imparidentia</taxon>
        <taxon>Neoheterodontei</taxon>
        <taxon>Myida</taxon>
        <taxon>Dreissenoidea</taxon>
        <taxon>Dreissenidae</taxon>
        <taxon>Dreissena</taxon>
    </lineage>
</organism>
<dbReference type="InterPro" id="IPR006076">
    <property type="entry name" value="FAD-dep_OxRdtase"/>
</dbReference>
<evidence type="ECO:0000256" key="3">
    <source>
        <dbReference type="ARBA" id="ARBA00006730"/>
    </source>
</evidence>
<dbReference type="Gene3D" id="3.30.9.10">
    <property type="entry name" value="D-Amino Acid Oxidase, subunit A, domain 2"/>
    <property type="match status" value="1"/>
</dbReference>
<dbReference type="GO" id="GO:0005782">
    <property type="term" value="C:peroxisomal matrix"/>
    <property type="evidence" value="ECO:0007669"/>
    <property type="project" value="UniProtKB-SubCell"/>
</dbReference>
<evidence type="ECO:0000256" key="5">
    <source>
        <dbReference type="ARBA" id="ARBA00022827"/>
    </source>
</evidence>
<feature type="domain" description="FAD dependent oxidoreductase" evidence="9">
    <location>
        <begin position="16"/>
        <end position="332"/>
    </location>
</feature>
<comment type="subcellular location">
    <subcellularLocation>
        <location evidence="2">Peroxisome matrix</location>
    </subcellularLocation>
</comment>
<dbReference type="InterPro" id="IPR023209">
    <property type="entry name" value="DAO"/>
</dbReference>
<evidence type="ECO:0000313" key="10">
    <source>
        <dbReference type="EMBL" id="KAH3774961.1"/>
    </source>
</evidence>
<comment type="similarity">
    <text evidence="3">Belongs to the DAMOX/DASOX family.</text>
</comment>
<feature type="transmembrane region" description="Helical" evidence="8">
    <location>
        <begin position="12"/>
        <end position="32"/>
    </location>
</feature>
<keyword evidence="8" id="KW-1133">Transmembrane helix</keyword>
<dbReference type="SUPFAM" id="SSF51971">
    <property type="entry name" value="Nucleotide-binding domain"/>
    <property type="match status" value="1"/>
</dbReference>
<dbReference type="GO" id="GO:0003884">
    <property type="term" value="F:D-amino-acid oxidase activity"/>
    <property type="evidence" value="ECO:0007669"/>
    <property type="project" value="InterPro"/>
</dbReference>
<feature type="binding site" evidence="7">
    <location>
        <position position="233"/>
    </location>
    <ligand>
        <name>D-dopa</name>
        <dbReference type="ChEBI" id="CHEBI:149689"/>
    </ligand>
</feature>
<reference evidence="10" key="2">
    <citation type="submission" date="2020-11" db="EMBL/GenBank/DDBJ databases">
        <authorList>
            <person name="McCartney M.A."/>
            <person name="Auch B."/>
            <person name="Kono T."/>
            <person name="Mallez S."/>
            <person name="Becker A."/>
            <person name="Gohl D.M."/>
            <person name="Silverstein K.A.T."/>
            <person name="Koren S."/>
            <person name="Bechman K.B."/>
            <person name="Herman A."/>
            <person name="Abrahante J.E."/>
            <person name="Garbe J."/>
        </authorList>
    </citation>
    <scope>NUCLEOTIDE SEQUENCE</scope>
    <source>
        <strain evidence="10">Duluth1</strain>
        <tissue evidence="10">Whole animal</tissue>
    </source>
</reference>
<evidence type="ECO:0000259" key="9">
    <source>
        <dbReference type="Pfam" id="PF01266"/>
    </source>
</evidence>
<accession>A0A9D4E848</accession>
<protein>
    <recommendedName>
        <fullName evidence="9">FAD dependent oxidoreductase domain-containing protein</fullName>
    </recommendedName>
</protein>
<keyword evidence="11" id="KW-1185">Reference proteome</keyword>